<dbReference type="Proteomes" id="UP000254208">
    <property type="component" value="Unassembled WGS sequence"/>
</dbReference>
<dbReference type="AlphaFoldDB" id="A0A379FUN4"/>
<name>A0A379FUN4_PRORE</name>
<dbReference type="GO" id="GO:0016799">
    <property type="term" value="F:hydrolase activity, hydrolyzing N-glycosyl compounds"/>
    <property type="evidence" value="ECO:0007669"/>
    <property type="project" value="TreeGrafter"/>
</dbReference>
<accession>A0A379FUN4</accession>
<dbReference type="Gene3D" id="3.40.50.450">
    <property type="match status" value="1"/>
</dbReference>
<evidence type="ECO:0000313" key="2">
    <source>
        <dbReference type="EMBL" id="SUC32352.1"/>
    </source>
</evidence>
<proteinExistence type="inferred from homology"/>
<protein>
    <submittedName>
        <fullName evidence="2">LOG family protein yvdD</fullName>
    </submittedName>
</protein>
<evidence type="ECO:0000313" key="3">
    <source>
        <dbReference type="Proteomes" id="UP000254208"/>
    </source>
</evidence>
<gene>
    <name evidence="2" type="primary">yvdD_2</name>
    <name evidence="2" type="ORF">NCTC11801_03330</name>
</gene>
<reference evidence="2 3" key="1">
    <citation type="submission" date="2018-06" db="EMBL/GenBank/DDBJ databases">
        <authorList>
            <consortium name="Pathogen Informatics"/>
            <person name="Doyle S."/>
        </authorList>
    </citation>
    <scope>NUCLEOTIDE SEQUENCE [LARGE SCALE GENOMIC DNA]</scope>
    <source>
        <strain evidence="2 3">NCTC11801</strain>
    </source>
</reference>
<dbReference type="GO" id="GO:0005829">
    <property type="term" value="C:cytosol"/>
    <property type="evidence" value="ECO:0007669"/>
    <property type="project" value="TreeGrafter"/>
</dbReference>
<dbReference type="EMBL" id="UGTZ01000001">
    <property type="protein sequence ID" value="SUC32352.1"/>
    <property type="molecule type" value="Genomic_DNA"/>
</dbReference>
<dbReference type="SUPFAM" id="SSF102405">
    <property type="entry name" value="MCP/YpsA-like"/>
    <property type="match status" value="1"/>
</dbReference>
<organism evidence="2 3">
    <name type="scientific">Providencia rettgeri</name>
    <dbReference type="NCBI Taxonomy" id="587"/>
    <lineage>
        <taxon>Bacteria</taxon>
        <taxon>Pseudomonadati</taxon>
        <taxon>Pseudomonadota</taxon>
        <taxon>Gammaproteobacteria</taxon>
        <taxon>Enterobacterales</taxon>
        <taxon>Morganellaceae</taxon>
        <taxon>Providencia</taxon>
    </lineage>
</organism>
<dbReference type="PANTHER" id="PTHR31223:SF70">
    <property type="entry name" value="LOG FAMILY PROTEIN YJL055W"/>
    <property type="match status" value="1"/>
</dbReference>
<comment type="similarity">
    <text evidence="1">Belongs to the LOG family.</text>
</comment>
<dbReference type="PANTHER" id="PTHR31223">
    <property type="entry name" value="LOG FAMILY PROTEIN YJL055W"/>
    <property type="match status" value="1"/>
</dbReference>
<sequence length="70" mass="7579">MGKIKSIAVYCGSSMGNNEVYQQKAIEFAKEMVKRDITLVYGGASVGIMGTIADTVLSLGEKRLELSHHC</sequence>
<dbReference type="GO" id="GO:0009691">
    <property type="term" value="P:cytokinin biosynthetic process"/>
    <property type="evidence" value="ECO:0007669"/>
    <property type="project" value="TreeGrafter"/>
</dbReference>
<evidence type="ECO:0000256" key="1">
    <source>
        <dbReference type="ARBA" id="ARBA00006763"/>
    </source>
</evidence>